<keyword evidence="4" id="KW-1185">Reference proteome</keyword>
<dbReference type="RefSeq" id="WP_166859091.1">
    <property type="nucleotide sequence ID" value="NZ_JAAQOM010000005.1"/>
</dbReference>
<evidence type="ECO:0000313" key="4">
    <source>
        <dbReference type="Proteomes" id="UP000716322"/>
    </source>
</evidence>
<dbReference type="Pfam" id="PF05360">
    <property type="entry name" value="YiaAB"/>
    <property type="match status" value="2"/>
</dbReference>
<evidence type="ECO:0000313" key="3">
    <source>
        <dbReference type="EMBL" id="NIA54140.1"/>
    </source>
</evidence>
<dbReference type="PANTHER" id="PTHR37290">
    <property type="entry name" value="INNER MEMBRANE PROTEIN YIAA-RELATED"/>
    <property type="match status" value="1"/>
</dbReference>
<feature type="transmembrane region" description="Helical" evidence="1">
    <location>
        <begin position="75"/>
        <end position="99"/>
    </location>
</feature>
<dbReference type="EMBL" id="JAAQOM010000005">
    <property type="protein sequence ID" value="NIA54140.1"/>
    <property type="molecule type" value="Genomic_DNA"/>
</dbReference>
<feature type="transmembrane region" description="Helical" evidence="1">
    <location>
        <begin position="12"/>
        <end position="31"/>
    </location>
</feature>
<feature type="transmembrane region" description="Helical" evidence="1">
    <location>
        <begin position="105"/>
        <end position="122"/>
    </location>
</feature>
<keyword evidence="1" id="KW-0472">Membrane</keyword>
<sequence>MTQQQSARPSPAFVGASWSAMIVGILAYLAGLWNASMQLNEKGYYLTILLYGCFAAVSLQKTLRDRAENLPVTGLYVGLCWTSLSAALGLLTVGLWNAALMPSEKGFYAMSYVLTLFAIVAVQKNVRDLAAANAAPVASQA</sequence>
<dbReference type="InterPro" id="IPR008024">
    <property type="entry name" value="YiaAB"/>
</dbReference>
<organism evidence="3 4">
    <name type="scientific">Telluria antibiotica</name>
    <dbReference type="NCBI Taxonomy" id="2717319"/>
    <lineage>
        <taxon>Bacteria</taxon>
        <taxon>Pseudomonadati</taxon>
        <taxon>Pseudomonadota</taxon>
        <taxon>Betaproteobacteria</taxon>
        <taxon>Burkholderiales</taxon>
        <taxon>Oxalobacteraceae</taxon>
        <taxon>Telluria group</taxon>
        <taxon>Telluria</taxon>
    </lineage>
</organism>
<dbReference type="PANTHER" id="PTHR37290:SF1">
    <property type="entry name" value="INNER MEMBRANE PROTEIN YIAA"/>
    <property type="match status" value="1"/>
</dbReference>
<feature type="domain" description="YiaAB two helix" evidence="2">
    <location>
        <begin position="13"/>
        <end position="65"/>
    </location>
</feature>
<evidence type="ECO:0000259" key="2">
    <source>
        <dbReference type="Pfam" id="PF05360"/>
    </source>
</evidence>
<dbReference type="InterPro" id="IPR038972">
    <property type="entry name" value="YiaA-like"/>
</dbReference>
<feature type="transmembrane region" description="Helical" evidence="1">
    <location>
        <begin position="43"/>
        <end position="63"/>
    </location>
</feature>
<reference evidence="3 4" key="1">
    <citation type="submission" date="2020-03" db="EMBL/GenBank/DDBJ databases">
        <title>Genome sequence of strain Massilia sp. TW-1.</title>
        <authorList>
            <person name="Chaudhary D.K."/>
        </authorList>
    </citation>
    <scope>NUCLEOTIDE SEQUENCE [LARGE SCALE GENOMIC DNA]</scope>
    <source>
        <strain evidence="3 4">TW-1</strain>
    </source>
</reference>
<keyword evidence="1" id="KW-0812">Transmembrane</keyword>
<keyword evidence="1" id="KW-1133">Transmembrane helix</keyword>
<dbReference type="NCBIfam" id="NF008482">
    <property type="entry name" value="PRK11383.1"/>
    <property type="match status" value="1"/>
</dbReference>
<gene>
    <name evidence="3" type="ORF">HAV22_10890</name>
</gene>
<protein>
    <recommendedName>
        <fullName evidence="2">YiaAB two helix domain-containing protein</fullName>
    </recommendedName>
</protein>
<comment type="caution">
    <text evidence="3">The sequence shown here is derived from an EMBL/GenBank/DDBJ whole genome shotgun (WGS) entry which is preliminary data.</text>
</comment>
<accession>A0ABX0PA25</accession>
<dbReference type="Proteomes" id="UP000716322">
    <property type="component" value="Unassembled WGS sequence"/>
</dbReference>
<feature type="domain" description="YiaAB two helix" evidence="2">
    <location>
        <begin position="76"/>
        <end position="128"/>
    </location>
</feature>
<name>A0ABX0PA25_9BURK</name>
<evidence type="ECO:0000256" key="1">
    <source>
        <dbReference type="SAM" id="Phobius"/>
    </source>
</evidence>
<proteinExistence type="predicted"/>